<comment type="caution">
    <text evidence="3">The sequence shown here is derived from an EMBL/GenBank/DDBJ whole genome shotgun (WGS) entry which is preliminary data.</text>
</comment>
<evidence type="ECO:0000313" key="4">
    <source>
        <dbReference type="Proteomes" id="UP001301958"/>
    </source>
</evidence>
<evidence type="ECO:0000256" key="1">
    <source>
        <dbReference type="SAM" id="Coils"/>
    </source>
</evidence>
<reference evidence="3" key="1">
    <citation type="journal article" date="2023" name="Mol. Phylogenet. Evol.">
        <title>Genome-scale phylogeny and comparative genomics of the fungal order Sordariales.</title>
        <authorList>
            <person name="Hensen N."/>
            <person name="Bonometti L."/>
            <person name="Westerberg I."/>
            <person name="Brannstrom I.O."/>
            <person name="Guillou S."/>
            <person name="Cros-Aarteil S."/>
            <person name="Calhoun S."/>
            <person name="Haridas S."/>
            <person name="Kuo A."/>
            <person name="Mondo S."/>
            <person name="Pangilinan J."/>
            <person name="Riley R."/>
            <person name="LaButti K."/>
            <person name="Andreopoulos B."/>
            <person name="Lipzen A."/>
            <person name="Chen C."/>
            <person name="Yan M."/>
            <person name="Daum C."/>
            <person name="Ng V."/>
            <person name="Clum A."/>
            <person name="Steindorff A."/>
            <person name="Ohm R.A."/>
            <person name="Martin F."/>
            <person name="Silar P."/>
            <person name="Natvig D.O."/>
            <person name="Lalanne C."/>
            <person name="Gautier V."/>
            <person name="Ament-Velasquez S.L."/>
            <person name="Kruys A."/>
            <person name="Hutchinson M.I."/>
            <person name="Powell A.J."/>
            <person name="Barry K."/>
            <person name="Miller A.N."/>
            <person name="Grigoriev I.V."/>
            <person name="Debuchy R."/>
            <person name="Gladieux P."/>
            <person name="Hiltunen Thoren M."/>
            <person name="Johannesson H."/>
        </authorList>
    </citation>
    <scope>NUCLEOTIDE SEQUENCE</scope>
    <source>
        <strain evidence="3">CBS 990.96</strain>
    </source>
</reference>
<feature type="region of interest" description="Disordered" evidence="2">
    <location>
        <begin position="151"/>
        <end position="188"/>
    </location>
</feature>
<keyword evidence="1" id="KW-0175">Coiled coil</keyword>
<evidence type="ECO:0000256" key="2">
    <source>
        <dbReference type="SAM" id="MobiDB-lite"/>
    </source>
</evidence>
<keyword evidence="4" id="KW-1185">Reference proteome</keyword>
<dbReference type="AlphaFoldDB" id="A0AAN6YMF7"/>
<sequence length="660" mass="73977">MEVAALRLCVPFFEGCHKAYTTIQSSKTVDKRIKLETRLLESQYIRFEAIGKRRTDQLSEPLNEDATNADYDRRMQNVKDLLSSAQFVMEEAEKVIAEVAKMSQPRNRLKKRAPTSGAASTASASGATSIVSAPPALNTADTMSLIDRMTTPSLRTEESAVVSETSLSEANTVPPAGLTGKEKGKKSPWKGFLSAGIDKIRHPRKHKNTHKNDSSSMSPAKDGLIPESSPPILITSPAGHSVMDPATPIIHPERGAEDRIIADVKGFDTKLKEYRLQLKDVNDELESLLALKIPKTGNGNPTPAATELTSDLVKMAMTNQEALARLHQAIRYMNRRDPLKRVTLKLVSDFANATTKTLPDIEYLEPRGQETHFLFRLQIHNPSSEDPKRSMEFVAETKRIYDTDDHTQPLSQEEHRVIGLDRALQLPPVSDDFPEDFELWGDAVYSLEGFERDIHRLFRNRASNWGQTETLQSYLISSSNPALEMPVWKRIELMKLAVVAQLYLAQRTRITCHPMTLDRFVYYWDSNSPQPSSTDLLKPYLNFGYGQRNRDVPDQPLHYIIELGVVLYQIATCVAVGLDTTNRQREAIDWANEQHSRLIANSFEPLAQIAKDCLVFKPSADTEKEVDFLANKFLRLEALSGPGNNYHRASAAGELAPELL</sequence>
<feature type="region of interest" description="Disordered" evidence="2">
    <location>
        <begin position="105"/>
        <end position="127"/>
    </location>
</feature>
<dbReference type="EMBL" id="MU865588">
    <property type="protein sequence ID" value="KAK4221083.1"/>
    <property type="molecule type" value="Genomic_DNA"/>
</dbReference>
<accession>A0AAN6YMF7</accession>
<evidence type="ECO:0000313" key="3">
    <source>
        <dbReference type="EMBL" id="KAK4221083.1"/>
    </source>
</evidence>
<dbReference type="Proteomes" id="UP001301958">
    <property type="component" value="Unassembled WGS sequence"/>
</dbReference>
<feature type="region of interest" description="Disordered" evidence="2">
    <location>
        <begin position="203"/>
        <end position="223"/>
    </location>
</feature>
<proteinExistence type="predicted"/>
<reference evidence="3" key="2">
    <citation type="submission" date="2023-05" db="EMBL/GenBank/DDBJ databases">
        <authorList>
            <consortium name="Lawrence Berkeley National Laboratory"/>
            <person name="Steindorff A."/>
            <person name="Hensen N."/>
            <person name="Bonometti L."/>
            <person name="Westerberg I."/>
            <person name="Brannstrom I.O."/>
            <person name="Guillou S."/>
            <person name="Cros-Aarteil S."/>
            <person name="Calhoun S."/>
            <person name="Haridas S."/>
            <person name="Kuo A."/>
            <person name="Mondo S."/>
            <person name="Pangilinan J."/>
            <person name="Riley R."/>
            <person name="Labutti K."/>
            <person name="Andreopoulos B."/>
            <person name="Lipzen A."/>
            <person name="Chen C."/>
            <person name="Yanf M."/>
            <person name="Daum C."/>
            <person name="Ng V."/>
            <person name="Clum A."/>
            <person name="Ohm R."/>
            <person name="Martin F."/>
            <person name="Silar P."/>
            <person name="Natvig D."/>
            <person name="Lalanne C."/>
            <person name="Gautier V."/>
            <person name="Ament-Velasquez S.L."/>
            <person name="Kruys A."/>
            <person name="Hutchinson M.I."/>
            <person name="Powell A.J."/>
            <person name="Barry K."/>
            <person name="Miller A.N."/>
            <person name="Grigoriev I.V."/>
            <person name="Debuchy R."/>
            <person name="Gladieux P."/>
            <person name="Thoren M.H."/>
            <person name="Johannesson H."/>
        </authorList>
    </citation>
    <scope>NUCLEOTIDE SEQUENCE</scope>
    <source>
        <strain evidence="3">CBS 990.96</strain>
    </source>
</reference>
<name>A0AAN6YMF7_9PEZI</name>
<feature type="coiled-coil region" evidence="1">
    <location>
        <begin position="264"/>
        <end position="291"/>
    </location>
</feature>
<feature type="compositionally biased region" description="Low complexity" evidence="2">
    <location>
        <begin position="115"/>
        <end position="127"/>
    </location>
</feature>
<dbReference type="InterPro" id="IPR038305">
    <property type="entry name" value="HeLo_sf"/>
</dbReference>
<organism evidence="3 4">
    <name type="scientific">Podospora fimiseda</name>
    <dbReference type="NCBI Taxonomy" id="252190"/>
    <lineage>
        <taxon>Eukaryota</taxon>
        <taxon>Fungi</taxon>
        <taxon>Dikarya</taxon>
        <taxon>Ascomycota</taxon>
        <taxon>Pezizomycotina</taxon>
        <taxon>Sordariomycetes</taxon>
        <taxon>Sordariomycetidae</taxon>
        <taxon>Sordariales</taxon>
        <taxon>Podosporaceae</taxon>
        <taxon>Podospora</taxon>
    </lineage>
</organism>
<protein>
    <recommendedName>
        <fullName evidence="5">Prion-inhibition and propagation HeLo domain-containing protein</fullName>
    </recommendedName>
</protein>
<dbReference type="Gene3D" id="1.20.120.1020">
    <property type="entry name" value="Prion-inhibition and propagation, HeLo domain"/>
    <property type="match status" value="1"/>
</dbReference>
<evidence type="ECO:0008006" key="5">
    <source>
        <dbReference type="Google" id="ProtNLM"/>
    </source>
</evidence>
<gene>
    <name evidence="3" type="ORF">QBC38DRAFT_149205</name>
</gene>
<feature type="compositionally biased region" description="Polar residues" evidence="2">
    <location>
        <begin position="162"/>
        <end position="171"/>
    </location>
</feature>